<organism evidence="1 2">
    <name type="scientific">Hypoxylon rubiginosum</name>
    <dbReference type="NCBI Taxonomy" id="110542"/>
    <lineage>
        <taxon>Eukaryota</taxon>
        <taxon>Fungi</taxon>
        <taxon>Dikarya</taxon>
        <taxon>Ascomycota</taxon>
        <taxon>Pezizomycotina</taxon>
        <taxon>Sordariomycetes</taxon>
        <taxon>Xylariomycetidae</taxon>
        <taxon>Xylariales</taxon>
        <taxon>Hypoxylaceae</taxon>
        <taxon>Hypoxylon</taxon>
    </lineage>
</organism>
<accession>A0ACB9Z0L3</accession>
<reference evidence="1 2" key="1">
    <citation type="journal article" date="2022" name="New Phytol.">
        <title>Ecological generalism drives hyperdiversity of secondary metabolite gene clusters in xylarialean endophytes.</title>
        <authorList>
            <person name="Franco M.E.E."/>
            <person name="Wisecaver J.H."/>
            <person name="Arnold A.E."/>
            <person name="Ju Y.M."/>
            <person name="Slot J.C."/>
            <person name="Ahrendt S."/>
            <person name="Moore L.P."/>
            <person name="Eastman K.E."/>
            <person name="Scott K."/>
            <person name="Konkel Z."/>
            <person name="Mondo S.J."/>
            <person name="Kuo A."/>
            <person name="Hayes R.D."/>
            <person name="Haridas S."/>
            <person name="Andreopoulos B."/>
            <person name="Riley R."/>
            <person name="LaButti K."/>
            <person name="Pangilinan J."/>
            <person name="Lipzen A."/>
            <person name="Amirebrahimi M."/>
            <person name="Yan J."/>
            <person name="Adam C."/>
            <person name="Keymanesh K."/>
            <person name="Ng V."/>
            <person name="Louie K."/>
            <person name="Northen T."/>
            <person name="Drula E."/>
            <person name="Henrissat B."/>
            <person name="Hsieh H.M."/>
            <person name="Youens-Clark K."/>
            <person name="Lutzoni F."/>
            <person name="Miadlikowska J."/>
            <person name="Eastwood D.C."/>
            <person name="Hamelin R.C."/>
            <person name="Grigoriev I.V."/>
            <person name="U'Ren J.M."/>
        </authorList>
    </citation>
    <scope>NUCLEOTIDE SEQUENCE [LARGE SCALE GENOMIC DNA]</scope>
    <source>
        <strain evidence="1 2">CBS 119005</strain>
    </source>
</reference>
<keyword evidence="2" id="KW-1185">Reference proteome</keyword>
<gene>
    <name evidence="1" type="ORF">F4820DRAFT_448268</name>
</gene>
<proteinExistence type="predicted"/>
<dbReference type="EMBL" id="MU393475">
    <property type="protein sequence ID" value="KAI4865189.1"/>
    <property type="molecule type" value="Genomic_DNA"/>
</dbReference>
<sequence>MPLPSALLSPPRRITASNLPLGGRDAVNLHSEPGIEVLVDTLKPEPILGGALMRARVASSKTVPTSNDGHGNLELDPVPGMGIVLPGGLNLYYLDIAPKTEGVMHRTTSTDYLVVVRGTLSLLTPPNPFDIVDRQGTYDEPLETSCKPGDVVLQRGIMHALSNRTDE</sequence>
<evidence type="ECO:0000313" key="2">
    <source>
        <dbReference type="Proteomes" id="UP001497700"/>
    </source>
</evidence>
<dbReference type="Proteomes" id="UP001497700">
    <property type="component" value="Unassembled WGS sequence"/>
</dbReference>
<protein>
    <submittedName>
        <fullName evidence="1">Uncharacterized protein</fullName>
    </submittedName>
</protein>
<evidence type="ECO:0000313" key="1">
    <source>
        <dbReference type="EMBL" id="KAI4865189.1"/>
    </source>
</evidence>
<comment type="caution">
    <text evidence="1">The sequence shown here is derived from an EMBL/GenBank/DDBJ whole genome shotgun (WGS) entry which is preliminary data.</text>
</comment>
<name>A0ACB9Z0L3_9PEZI</name>